<evidence type="ECO:0000313" key="2">
    <source>
        <dbReference type="Proteomes" id="UP001642487"/>
    </source>
</evidence>
<protein>
    <submittedName>
        <fullName evidence="1">Uncharacterized protein</fullName>
    </submittedName>
</protein>
<name>A0ABP0Z7Y9_9ROSI</name>
<dbReference type="SUPFAM" id="SSF55979">
    <property type="entry name" value="DNA clamp"/>
    <property type="match status" value="1"/>
</dbReference>
<gene>
    <name evidence="1" type="ORF">CITCOLO1_LOCUS21308</name>
</gene>
<proteinExistence type="predicted"/>
<reference evidence="1 2" key="1">
    <citation type="submission" date="2024-03" db="EMBL/GenBank/DDBJ databases">
        <authorList>
            <person name="Gkanogiannis A."/>
            <person name="Becerra Lopez-Lavalle L."/>
        </authorList>
    </citation>
    <scope>NUCLEOTIDE SEQUENCE [LARGE SCALE GENOMIC DNA]</scope>
</reference>
<dbReference type="Gene3D" id="3.70.10.10">
    <property type="match status" value="1"/>
</dbReference>
<organism evidence="1 2">
    <name type="scientific">Citrullus colocynthis</name>
    <name type="common">colocynth</name>
    <dbReference type="NCBI Taxonomy" id="252529"/>
    <lineage>
        <taxon>Eukaryota</taxon>
        <taxon>Viridiplantae</taxon>
        <taxon>Streptophyta</taxon>
        <taxon>Embryophyta</taxon>
        <taxon>Tracheophyta</taxon>
        <taxon>Spermatophyta</taxon>
        <taxon>Magnoliopsida</taxon>
        <taxon>eudicotyledons</taxon>
        <taxon>Gunneridae</taxon>
        <taxon>Pentapetalae</taxon>
        <taxon>rosids</taxon>
        <taxon>fabids</taxon>
        <taxon>Cucurbitales</taxon>
        <taxon>Cucurbitaceae</taxon>
        <taxon>Benincaseae</taxon>
        <taxon>Citrullus</taxon>
    </lineage>
</organism>
<dbReference type="Proteomes" id="UP001642487">
    <property type="component" value="Chromosome 9"/>
</dbReference>
<accession>A0ABP0Z7Y9</accession>
<sequence>MFSIKVDNLDPFLDATSLFTEFINDEICVKFSPSTFSIIARYQCPPFFAMMFMPHPLFAEYSVDRNHISRISLRCFHNALLEGQSYSSMSMHLQEPQNSILLKFEPSRPSALPLHHELTFLPMEDWSPSQVSLNGKIFSIESEMFSNILTTFSVYNEVDTILITSKGPQVTFSVVPIEEIIITEEVCFVNFG</sequence>
<evidence type="ECO:0000313" key="1">
    <source>
        <dbReference type="EMBL" id="CAK9328874.1"/>
    </source>
</evidence>
<dbReference type="InterPro" id="IPR046938">
    <property type="entry name" value="DNA_clamp_sf"/>
</dbReference>
<keyword evidence="2" id="KW-1185">Reference proteome</keyword>
<dbReference type="EMBL" id="OZ021743">
    <property type="protein sequence ID" value="CAK9328874.1"/>
    <property type="molecule type" value="Genomic_DNA"/>
</dbReference>